<sequence>MRYLILFLSFFSAFLFANNVPDDFMAMYEYKETKITVINVEGKRTELTLLANYNTVKINSKKSEIDFRNYLRGSRVKEKTINTIINSLKTEGIENSALCIGAISECIVNSQNYDFVYDFDKTKLYVYFSPNVLLDDKKQHSYVNNHNKDTALVNHVDAYLSADTDSNSLSVNDLTSIGLAYGYLSSDVTAYLNDSADNYFDVHKLAYNIDFNAYQLQVGLFDNNQNTNATDVLFEKDNTKDLSIHFGSSKNLLENSDSYYKKVYFYAPSAGSMTVYKDGRIIKQYTVNAGSGNIPYTELPSGRYDVRIEIVSNGVVSLNQIYPVYNTGDSTLSAKESSFMFSAGVYKESSYTLYDNPENPSDKNTEDFGEKVYVEDFDDTFYLKGLYSYQVNNTILLGTGFTIATNNNVVGKIASKLMLPLGSDITYLYSHYNQGSSSQTVNLNTRWFGLNYEDYNYVDEDVFAEYLQGSSSRKSLTINTNYTISNRLSGQSSYSYGQSGNDYEYWSINSSLNYQFTGGNLLNANLMYAGYGEQTNSDGLELTINLTIPLGDSLTATSSLYTHNGSVSQFTNGLETSDLIESKDKNLQVKVAQSNYSNRAVSEIVTYGNASGKHYESNVYAYADTTGERYVNAGFSSSQVVTEEGIIATNKKSDSYLLLNVDTESENVDNLGLLSLKRNERNIASSFIYDDQILIPLDKYESYQGEIDTESVSLENYGDASFTGFSFPGSIYQMDVQVGKVITFVATFDDLFSNTVEGITCQGEGCVDIAAISDGVYKVAVREGQEFILWADDMVCLTPGVKNIKSLNLGQNHCVPYINEESDTEFRLADKEGRDKPVYYIGKFKDTKESKEIYSYLNKKPYKLIEKKIEDDLLVYVTVDDGYKITQNDKTLFNNILMTADNDSRFGVPVVLVLDDSWR</sequence>
<evidence type="ECO:0000259" key="4">
    <source>
        <dbReference type="Pfam" id="PF16967"/>
    </source>
</evidence>
<name>A0A6N3Z4D2_ALIFS</name>
<evidence type="ECO:0008006" key="7">
    <source>
        <dbReference type="Google" id="ProtNLM"/>
    </source>
</evidence>
<evidence type="ECO:0000256" key="1">
    <source>
        <dbReference type="ARBA" id="ARBA00022729"/>
    </source>
</evidence>
<proteinExistence type="predicted"/>
<evidence type="ECO:0000313" key="5">
    <source>
        <dbReference type="EMBL" id="MUK44083.1"/>
    </source>
</evidence>
<dbReference type="Pfam" id="PF15976">
    <property type="entry name" value="CooC_C"/>
    <property type="match status" value="1"/>
</dbReference>
<protein>
    <recommendedName>
        <fullName evidence="7">Pilus assembly protein E-set like domain-containing protein</fullName>
    </recommendedName>
</protein>
<gene>
    <name evidence="5" type="ORF">GNP77_01700</name>
</gene>
<feature type="signal peptide" evidence="2">
    <location>
        <begin position="1"/>
        <end position="17"/>
    </location>
</feature>
<accession>A0A6N3Z4D2</accession>
<dbReference type="Proteomes" id="UP000435323">
    <property type="component" value="Unassembled WGS sequence"/>
</dbReference>
<dbReference type="RefSeq" id="WP_155657334.1">
    <property type="nucleotide sequence ID" value="NZ_WOBO01000004.1"/>
</dbReference>
<comment type="caution">
    <text evidence="5">The sequence shown here is derived from an EMBL/GenBank/DDBJ whole genome shotgun (WGS) entry which is preliminary data.</text>
</comment>
<feature type="domain" description="Pilus assembly protein E-set like" evidence="4">
    <location>
        <begin position="261"/>
        <end position="325"/>
    </location>
</feature>
<feature type="domain" description="Pilus assembly protein C-terminal" evidence="3">
    <location>
        <begin position="727"/>
        <end position="814"/>
    </location>
</feature>
<dbReference type="AlphaFoldDB" id="A0A6N3Z4D2"/>
<feature type="chain" id="PRO_5027108980" description="Pilus assembly protein E-set like domain-containing protein" evidence="2">
    <location>
        <begin position="18"/>
        <end position="919"/>
    </location>
</feature>
<dbReference type="InterPro" id="IPR031917">
    <property type="entry name" value="Pilus_assem_C"/>
</dbReference>
<organism evidence="5 6">
    <name type="scientific">Aliivibrio fischeri</name>
    <name type="common">Vibrio fischeri</name>
    <dbReference type="NCBI Taxonomy" id="668"/>
    <lineage>
        <taxon>Bacteria</taxon>
        <taxon>Pseudomonadati</taxon>
        <taxon>Pseudomonadota</taxon>
        <taxon>Gammaproteobacteria</taxon>
        <taxon>Vibrionales</taxon>
        <taxon>Vibrionaceae</taxon>
        <taxon>Aliivibrio</taxon>
    </lineage>
</organism>
<reference evidence="5 6" key="1">
    <citation type="submission" date="2019-11" db="EMBL/GenBank/DDBJ databases">
        <title>Using colonization assays and comparative genomics to discover symbiosis behaviors and factors in Vibrio fischeri.</title>
        <authorList>
            <person name="Bongrand C."/>
            <person name="Moriano-Gutierrez S."/>
            <person name="Arevalo P."/>
            <person name="Mcfall-Ngai M."/>
            <person name="Visick K."/>
            <person name="Polz M.F."/>
            <person name="Ruby E.G."/>
        </authorList>
    </citation>
    <scope>NUCLEOTIDE SEQUENCE [LARGE SCALE GENOMIC DNA]</scope>
    <source>
        <strain evidence="6">emors.3.2</strain>
    </source>
</reference>
<keyword evidence="1 2" id="KW-0732">Signal</keyword>
<evidence type="ECO:0000313" key="6">
    <source>
        <dbReference type="Proteomes" id="UP000435323"/>
    </source>
</evidence>
<evidence type="ECO:0000256" key="2">
    <source>
        <dbReference type="SAM" id="SignalP"/>
    </source>
</evidence>
<dbReference type="InterPro" id="IPR032636">
    <property type="entry name" value="Pilus_assem_E-set-like_dom"/>
</dbReference>
<dbReference type="Pfam" id="PF16967">
    <property type="entry name" value="TcfC"/>
    <property type="match status" value="1"/>
</dbReference>
<evidence type="ECO:0000259" key="3">
    <source>
        <dbReference type="Pfam" id="PF15976"/>
    </source>
</evidence>
<dbReference type="EMBL" id="WOBO01000004">
    <property type="protein sequence ID" value="MUK44083.1"/>
    <property type="molecule type" value="Genomic_DNA"/>
</dbReference>